<gene>
    <name evidence="1" type="ORF">FDG2_1737</name>
</gene>
<keyword evidence="2" id="KW-1185">Reference proteome</keyword>
<evidence type="ECO:0000313" key="1">
    <source>
        <dbReference type="EMBL" id="SBW20573.1"/>
    </source>
</evidence>
<proteinExistence type="predicted"/>
<dbReference type="EMBL" id="FLUV01000724">
    <property type="protein sequence ID" value="SBW20573.1"/>
    <property type="molecule type" value="Genomic_DNA"/>
</dbReference>
<evidence type="ECO:0000313" key="2">
    <source>
        <dbReference type="Proteomes" id="UP000199013"/>
    </source>
</evidence>
<sequence>MHLAARVWTITATAERNDRESLAFLTDYLNACADTGGRPPGGTALERFFA</sequence>
<dbReference type="AlphaFoldDB" id="A0A1C3NW77"/>
<dbReference type="Proteomes" id="UP000199013">
    <property type="component" value="Unassembled WGS sequence"/>
</dbReference>
<protein>
    <submittedName>
        <fullName evidence="1">Uncharacterized protein</fullName>
    </submittedName>
</protein>
<reference evidence="2" key="1">
    <citation type="submission" date="2016-02" db="EMBL/GenBank/DDBJ databases">
        <authorList>
            <person name="Wibberg D."/>
        </authorList>
    </citation>
    <scope>NUCLEOTIDE SEQUENCE [LARGE SCALE GENOMIC DNA]</scope>
</reference>
<organism evidence="1 2">
    <name type="scientific">Candidatus Protofrankia californiensis</name>
    <dbReference type="NCBI Taxonomy" id="1839754"/>
    <lineage>
        <taxon>Bacteria</taxon>
        <taxon>Bacillati</taxon>
        <taxon>Actinomycetota</taxon>
        <taxon>Actinomycetes</taxon>
        <taxon>Frankiales</taxon>
        <taxon>Frankiaceae</taxon>
        <taxon>Protofrankia</taxon>
    </lineage>
</organism>
<name>A0A1C3NW77_9ACTN</name>
<accession>A0A1C3NW77</accession>